<evidence type="ECO:0000313" key="4">
    <source>
        <dbReference type="EMBL" id="AKS46547.1"/>
    </source>
</evidence>
<dbReference type="Gene3D" id="1.10.287.470">
    <property type="entry name" value="Helix hairpin bin"/>
    <property type="match status" value="1"/>
</dbReference>
<dbReference type="PANTHER" id="PTHR30469:SF29">
    <property type="entry name" value="BLR2860 PROTEIN"/>
    <property type="match status" value="1"/>
</dbReference>
<dbReference type="InterPro" id="IPR058792">
    <property type="entry name" value="Beta-barrel_RND_2"/>
</dbReference>
<feature type="domain" description="CusB-like beta-barrel" evidence="3">
    <location>
        <begin position="255"/>
        <end position="322"/>
    </location>
</feature>
<dbReference type="Pfam" id="PF25917">
    <property type="entry name" value="BSH_RND"/>
    <property type="match status" value="1"/>
</dbReference>
<dbReference type="Gene3D" id="2.40.50.100">
    <property type="match status" value="1"/>
</dbReference>
<dbReference type="EMBL" id="CP012160">
    <property type="protein sequence ID" value="AKS46547.1"/>
    <property type="molecule type" value="Genomic_DNA"/>
</dbReference>
<proteinExistence type="inferred from homology"/>
<dbReference type="GO" id="GO:0015562">
    <property type="term" value="F:efflux transmembrane transporter activity"/>
    <property type="evidence" value="ECO:0007669"/>
    <property type="project" value="TreeGrafter"/>
</dbReference>
<dbReference type="Proteomes" id="UP000067444">
    <property type="component" value="Chromosome"/>
</dbReference>
<evidence type="ECO:0000259" key="3">
    <source>
        <dbReference type="Pfam" id="PF25954"/>
    </source>
</evidence>
<name>A0A0K0Y6S0_9RHOB</name>
<evidence type="ECO:0000259" key="2">
    <source>
        <dbReference type="Pfam" id="PF25917"/>
    </source>
</evidence>
<sequence length="403" mass="42312">MRFMPLITATVVSVALYALVFEREALMVFAQVDPSATDIETEEEVVNRISVVTMTSVAETVDSAVILRGRTEAARQVTVASETSGLVISEPIRKGAFVEEGALLCQLDPGTRAASLAEARARLAEAQGRVPEAQATVIEANARVREAEINVNVARQLSEDGFASETRLISAEAALEAANAGVQRASTSVTSAQAGIEAAQAGVAAAEREIERLNISAPFAGLLESDTTEIGSLMQPGAPCATIIQLDPIKLVGFVPETNVGQITVGAMAGARLATGEEVVGEVTFLSRSADELTRTFRVEVRVPNADLHISDGQTAEILVASDGRKAHLLPGSALTLDNDGNIGVRVVGEGNIARFLPISVMRDTIDGIWVTGLPETVDVIVVGQEYVTDGVPVEPTMQEADG</sequence>
<dbReference type="AlphaFoldDB" id="A0A0K0Y6S0"/>
<dbReference type="GO" id="GO:1990281">
    <property type="term" value="C:efflux pump complex"/>
    <property type="evidence" value="ECO:0007669"/>
    <property type="project" value="TreeGrafter"/>
</dbReference>
<feature type="domain" description="Multidrug resistance protein MdtA-like barrel-sandwich hybrid" evidence="2">
    <location>
        <begin position="75"/>
        <end position="243"/>
    </location>
</feature>
<evidence type="ECO:0000256" key="1">
    <source>
        <dbReference type="ARBA" id="ARBA00009477"/>
    </source>
</evidence>
<comment type="similarity">
    <text evidence="1">Belongs to the membrane fusion protein (MFP) (TC 8.A.1) family.</text>
</comment>
<dbReference type="Gene3D" id="2.40.30.170">
    <property type="match status" value="1"/>
</dbReference>
<dbReference type="STRING" id="1458307.OSB_20080"/>
<dbReference type="KEGG" id="otm:OSB_20080"/>
<dbReference type="RefSeq" id="WP_049834844.1">
    <property type="nucleotide sequence ID" value="NZ_CP012160.1"/>
</dbReference>
<keyword evidence="5" id="KW-1185">Reference proteome</keyword>
<dbReference type="InterPro" id="IPR006143">
    <property type="entry name" value="RND_pump_MFP"/>
</dbReference>
<dbReference type="SUPFAM" id="SSF111369">
    <property type="entry name" value="HlyD-like secretion proteins"/>
    <property type="match status" value="2"/>
</dbReference>
<dbReference type="OrthoDB" id="9806939at2"/>
<reference evidence="4 5" key="1">
    <citation type="journal article" date="2015" name="Genome Announc.">
        <title>Closed Genome Sequence of Octadecabacter temperatus SB1, the First Mesophilic Species of the Genus Octadecabacter.</title>
        <authorList>
            <person name="Voget S."/>
            <person name="Billerbeck S."/>
            <person name="Simon M."/>
            <person name="Daniel R."/>
        </authorList>
    </citation>
    <scope>NUCLEOTIDE SEQUENCE [LARGE SCALE GENOMIC DNA]</scope>
    <source>
        <strain evidence="4 5">SB1</strain>
    </source>
</reference>
<organism evidence="4 5">
    <name type="scientific">Octadecabacter temperatus</name>
    <dbReference type="NCBI Taxonomy" id="1458307"/>
    <lineage>
        <taxon>Bacteria</taxon>
        <taxon>Pseudomonadati</taxon>
        <taxon>Pseudomonadota</taxon>
        <taxon>Alphaproteobacteria</taxon>
        <taxon>Rhodobacterales</taxon>
        <taxon>Roseobacteraceae</taxon>
        <taxon>Octadecabacter</taxon>
    </lineage>
</organism>
<accession>A0A0K0Y6S0</accession>
<dbReference type="Pfam" id="PF25954">
    <property type="entry name" value="Beta-barrel_RND_2"/>
    <property type="match status" value="1"/>
</dbReference>
<gene>
    <name evidence="4" type="primary">mdtA</name>
    <name evidence="4" type="ORF">OSB_20080</name>
</gene>
<protein>
    <submittedName>
        <fullName evidence="4">Multidrug resistance protein MdtA</fullName>
    </submittedName>
</protein>
<evidence type="ECO:0000313" key="5">
    <source>
        <dbReference type="Proteomes" id="UP000067444"/>
    </source>
</evidence>
<dbReference type="Gene3D" id="2.40.420.20">
    <property type="match status" value="1"/>
</dbReference>
<dbReference type="PATRIC" id="fig|1458307.3.peg.2023"/>
<dbReference type="PANTHER" id="PTHR30469">
    <property type="entry name" value="MULTIDRUG RESISTANCE PROTEIN MDTA"/>
    <property type="match status" value="1"/>
</dbReference>
<dbReference type="InterPro" id="IPR058625">
    <property type="entry name" value="MdtA-like_BSH"/>
</dbReference>
<dbReference type="NCBIfam" id="TIGR01730">
    <property type="entry name" value="RND_mfp"/>
    <property type="match status" value="1"/>
</dbReference>